<dbReference type="CDD" id="cd01948">
    <property type="entry name" value="EAL"/>
    <property type="match status" value="1"/>
</dbReference>
<evidence type="ECO:0000313" key="3">
    <source>
        <dbReference type="EMBL" id="KPH57745.1"/>
    </source>
</evidence>
<dbReference type="InterPro" id="IPR043128">
    <property type="entry name" value="Rev_trsase/Diguanyl_cyclase"/>
</dbReference>
<dbReference type="GO" id="GO:0071111">
    <property type="term" value="F:cyclic-guanylate-specific phosphodiesterase activity"/>
    <property type="evidence" value="ECO:0007669"/>
    <property type="project" value="InterPro"/>
</dbReference>
<dbReference type="PANTHER" id="PTHR33121">
    <property type="entry name" value="CYCLIC DI-GMP PHOSPHODIESTERASE PDEF"/>
    <property type="match status" value="1"/>
</dbReference>
<dbReference type="Gene3D" id="3.30.70.270">
    <property type="match status" value="1"/>
</dbReference>
<dbReference type="Proteomes" id="UP000037848">
    <property type="component" value="Unassembled WGS sequence"/>
</dbReference>
<keyword evidence="4" id="KW-1185">Reference proteome</keyword>
<feature type="transmembrane region" description="Helical" evidence="1">
    <location>
        <begin position="20"/>
        <end position="47"/>
    </location>
</feature>
<dbReference type="PROSITE" id="PS50883">
    <property type="entry name" value="EAL"/>
    <property type="match status" value="1"/>
</dbReference>
<dbReference type="SUPFAM" id="SSF141868">
    <property type="entry name" value="EAL domain-like"/>
    <property type="match status" value="1"/>
</dbReference>
<protein>
    <submittedName>
        <fullName evidence="3">Diguanylate phosphodiesterase</fullName>
    </submittedName>
</protein>
<dbReference type="SMART" id="SM00052">
    <property type="entry name" value="EAL"/>
    <property type="match status" value="1"/>
</dbReference>
<dbReference type="EMBL" id="LHPH01000028">
    <property type="protein sequence ID" value="KPH57745.1"/>
    <property type="molecule type" value="Genomic_DNA"/>
</dbReference>
<proteinExistence type="predicted"/>
<dbReference type="InterPro" id="IPR029787">
    <property type="entry name" value="Nucleotide_cyclase"/>
</dbReference>
<feature type="transmembrane region" description="Helical" evidence="1">
    <location>
        <begin position="59"/>
        <end position="77"/>
    </location>
</feature>
<dbReference type="PATRIC" id="fig|187330.3.peg.2359"/>
<accession>A0A0N1MRA3</accession>
<reference evidence="3 4" key="1">
    <citation type="submission" date="2015-08" db="EMBL/GenBank/DDBJ databases">
        <title>Draft Genome Sequence of Pseudoalteromonas porphyrae UCD-SED14.</title>
        <authorList>
            <person name="Coil D.A."/>
            <person name="Jospin G."/>
            <person name="Lee R.D."/>
            <person name="Eisen J.A."/>
        </authorList>
    </citation>
    <scope>NUCLEOTIDE SEQUENCE [LARGE SCALE GENOMIC DNA]</scope>
    <source>
        <strain evidence="3 4">UCD-SED14</strain>
    </source>
</reference>
<gene>
    <name evidence="3" type="ORF">ADS77_18540</name>
</gene>
<dbReference type="InterPro" id="IPR001633">
    <property type="entry name" value="EAL_dom"/>
</dbReference>
<keyword evidence="1" id="KW-0812">Transmembrane</keyword>
<evidence type="ECO:0000259" key="2">
    <source>
        <dbReference type="PROSITE" id="PS50883"/>
    </source>
</evidence>
<dbReference type="Pfam" id="PF00563">
    <property type="entry name" value="EAL"/>
    <property type="match status" value="1"/>
</dbReference>
<feature type="transmembrane region" description="Helical" evidence="1">
    <location>
        <begin position="83"/>
        <end position="101"/>
    </location>
</feature>
<dbReference type="RefSeq" id="WP_054455806.1">
    <property type="nucleotide sequence ID" value="NZ_LHPH01000028.1"/>
</dbReference>
<name>A0A0N1MRA3_9GAMM</name>
<evidence type="ECO:0000256" key="1">
    <source>
        <dbReference type="SAM" id="Phobius"/>
    </source>
</evidence>
<sequence length="552" mass="61899">MAMVCALCVVNKSQLRFSYILNGVISLAILSAAFPYLELLLALSICLHLWQASKQNNSTLLTLSYCAAIIFIILFAANLLLGIPLFLVTLASIILAASGYFDEQDLEPHSTETQSLEQEGFAAASPLMSLPSCKQLRNSYYAWREPQHYRGVLIIIRLEGFKEVNQHIGRDFGDLLLAQSANRIKEFLNMDEVVSLGGDQKLAHLGGLNFAFICNLEQQKHLHEQLISQILGATLKPFNVANCTIEVKARASYVDCDEQEGNFDNLISCGYLALDSVEPQQVVAYHQQMKIEQLEQQARLKELTNIDFARELELYFQPVIRNTDEKIEFLELLLRWQHPKQGILSAHRFIDDIRIAGLAFPLATFVIERAAELAMALRVEGIRIPLSINVFGSEMLNEEFIDFIDDVFTEHQLQPGDLIIECPLNLFMSLDDQGKAMVARLNSIGIKVCVDGLGDSPVWLAKLPNLAVEYVKVAPALTADFSHQGHIRSLVGGMVEMHNKQNAKVICEGVETIEQLNFVKSLNAYAAQGYYFSHPLSSVGMITWLKQWQLEH</sequence>
<keyword evidence="1" id="KW-0472">Membrane</keyword>
<dbReference type="SMART" id="SM00267">
    <property type="entry name" value="GGDEF"/>
    <property type="match status" value="1"/>
</dbReference>
<dbReference type="AlphaFoldDB" id="A0A0N1MRA3"/>
<evidence type="ECO:0000313" key="4">
    <source>
        <dbReference type="Proteomes" id="UP000037848"/>
    </source>
</evidence>
<dbReference type="SUPFAM" id="SSF55073">
    <property type="entry name" value="Nucleotide cyclase"/>
    <property type="match status" value="1"/>
</dbReference>
<dbReference type="PANTHER" id="PTHR33121:SF79">
    <property type="entry name" value="CYCLIC DI-GMP PHOSPHODIESTERASE PDED-RELATED"/>
    <property type="match status" value="1"/>
</dbReference>
<keyword evidence="1" id="KW-1133">Transmembrane helix</keyword>
<comment type="caution">
    <text evidence="3">The sequence shown here is derived from an EMBL/GenBank/DDBJ whole genome shotgun (WGS) entry which is preliminary data.</text>
</comment>
<dbReference type="Gene3D" id="3.20.20.450">
    <property type="entry name" value="EAL domain"/>
    <property type="match status" value="1"/>
</dbReference>
<dbReference type="Pfam" id="PF00990">
    <property type="entry name" value="GGDEF"/>
    <property type="match status" value="1"/>
</dbReference>
<dbReference type="STRING" id="187330.AMS58_10050"/>
<dbReference type="OrthoDB" id="6286573at2"/>
<dbReference type="InterPro" id="IPR050706">
    <property type="entry name" value="Cyclic-di-GMP_PDE-like"/>
</dbReference>
<feature type="domain" description="EAL" evidence="2">
    <location>
        <begin position="293"/>
        <end position="549"/>
    </location>
</feature>
<dbReference type="InterPro" id="IPR000160">
    <property type="entry name" value="GGDEF_dom"/>
</dbReference>
<dbReference type="InterPro" id="IPR035919">
    <property type="entry name" value="EAL_sf"/>
</dbReference>
<organism evidence="3 4">
    <name type="scientific">Pseudoalteromonas porphyrae</name>
    <dbReference type="NCBI Taxonomy" id="187330"/>
    <lineage>
        <taxon>Bacteria</taxon>
        <taxon>Pseudomonadati</taxon>
        <taxon>Pseudomonadota</taxon>
        <taxon>Gammaproteobacteria</taxon>
        <taxon>Alteromonadales</taxon>
        <taxon>Pseudoalteromonadaceae</taxon>
        <taxon>Pseudoalteromonas</taxon>
    </lineage>
</organism>